<dbReference type="InterPro" id="IPR003439">
    <property type="entry name" value="ABC_transporter-like_ATP-bd"/>
</dbReference>
<dbReference type="InterPro" id="IPR003593">
    <property type="entry name" value="AAA+_ATPase"/>
</dbReference>
<comment type="similarity">
    <text evidence="1">Belongs to the ABC transporter superfamily.</text>
</comment>
<dbReference type="SMART" id="SM00382">
    <property type="entry name" value="AAA"/>
    <property type="match status" value="1"/>
</dbReference>
<dbReference type="AlphaFoldDB" id="A0A255GCS1"/>
<dbReference type="Proteomes" id="UP000215896">
    <property type="component" value="Unassembled WGS sequence"/>
</dbReference>
<dbReference type="FunFam" id="3.40.50.300:FF:000201">
    <property type="entry name" value="Glycine betaine/L-proline ABC transporter ATP-binding protein"/>
    <property type="match status" value="1"/>
</dbReference>
<evidence type="ECO:0000256" key="6">
    <source>
        <dbReference type="SAM" id="MobiDB-lite"/>
    </source>
</evidence>
<dbReference type="InterPro" id="IPR051921">
    <property type="entry name" value="ABC_osmolyte_uptake_ATP-bind"/>
</dbReference>
<name>A0A255GCS1_9ACTN</name>
<dbReference type="GO" id="GO:0031460">
    <property type="term" value="P:glycine betaine transport"/>
    <property type="evidence" value="ECO:0007669"/>
    <property type="project" value="InterPro"/>
</dbReference>
<evidence type="ECO:0000256" key="5">
    <source>
        <dbReference type="ARBA" id="ARBA00023122"/>
    </source>
</evidence>
<dbReference type="GO" id="GO:0016887">
    <property type="term" value="F:ATP hydrolysis activity"/>
    <property type="evidence" value="ECO:0007669"/>
    <property type="project" value="InterPro"/>
</dbReference>
<evidence type="ECO:0000256" key="1">
    <source>
        <dbReference type="ARBA" id="ARBA00005417"/>
    </source>
</evidence>
<evidence type="ECO:0000256" key="4">
    <source>
        <dbReference type="ARBA" id="ARBA00022840"/>
    </source>
</evidence>
<dbReference type="InterPro" id="IPR005892">
    <property type="entry name" value="Gly-betaine_transp_ATP-bd"/>
</dbReference>
<dbReference type="SUPFAM" id="SSF54631">
    <property type="entry name" value="CBS-domain pair"/>
    <property type="match status" value="1"/>
</dbReference>
<evidence type="ECO:0000313" key="9">
    <source>
        <dbReference type="Proteomes" id="UP000215896"/>
    </source>
</evidence>
<dbReference type="PANTHER" id="PTHR43869">
    <property type="entry name" value="GLYCINE BETAINE/PROLINE BETAINE TRANSPORT SYSTEM ATP-BINDING PROTEIN PROV"/>
    <property type="match status" value="1"/>
</dbReference>
<evidence type="ECO:0000259" key="7">
    <source>
        <dbReference type="PROSITE" id="PS50893"/>
    </source>
</evidence>
<keyword evidence="2" id="KW-0813">Transport</keyword>
<dbReference type="InterPro" id="IPR046342">
    <property type="entry name" value="CBS_dom_sf"/>
</dbReference>
<keyword evidence="5" id="KW-0129">CBS domain</keyword>
<dbReference type="OrthoDB" id="9802264at2"/>
<dbReference type="GO" id="GO:0006970">
    <property type="term" value="P:response to osmotic stress"/>
    <property type="evidence" value="ECO:0007669"/>
    <property type="project" value="UniProtKB-ARBA"/>
</dbReference>
<gene>
    <name evidence="8" type="ORF">CGZ94_10600</name>
</gene>
<dbReference type="SUPFAM" id="SSF52540">
    <property type="entry name" value="P-loop containing nucleoside triphosphate hydrolases"/>
    <property type="match status" value="1"/>
</dbReference>
<comment type="caution">
    <text evidence="8">The sequence shown here is derived from an EMBL/GenBank/DDBJ whole genome shotgun (WGS) entry which is preliminary data.</text>
</comment>
<dbReference type="NCBIfam" id="TIGR01186">
    <property type="entry name" value="proV"/>
    <property type="match status" value="1"/>
</dbReference>
<dbReference type="Pfam" id="PF00005">
    <property type="entry name" value="ABC_tran"/>
    <property type="match status" value="1"/>
</dbReference>
<reference evidence="8 9" key="1">
    <citation type="submission" date="2017-07" db="EMBL/GenBank/DDBJ databases">
        <title>Draft whole genome sequences of clinical Proprionibacteriaceae strains.</title>
        <authorList>
            <person name="Bernier A.-M."/>
            <person name="Bernard K."/>
            <person name="Domingo M.-C."/>
        </authorList>
    </citation>
    <scope>NUCLEOTIDE SEQUENCE [LARGE SCALE GENOMIC DNA]</scope>
    <source>
        <strain evidence="8 9">NML 030167</strain>
    </source>
</reference>
<evidence type="ECO:0000313" key="8">
    <source>
        <dbReference type="EMBL" id="OYO13680.1"/>
    </source>
</evidence>
<evidence type="ECO:0000256" key="3">
    <source>
        <dbReference type="ARBA" id="ARBA00022741"/>
    </source>
</evidence>
<dbReference type="EMBL" id="NMVO01000013">
    <property type="protein sequence ID" value="OYO13680.1"/>
    <property type="molecule type" value="Genomic_DNA"/>
</dbReference>
<feature type="region of interest" description="Disordered" evidence="6">
    <location>
        <begin position="377"/>
        <end position="415"/>
    </location>
</feature>
<proteinExistence type="inferred from homology"/>
<keyword evidence="3" id="KW-0547">Nucleotide-binding</keyword>
<dbReference type="GO" id="GO:0016020">
    <property type="term" value="C:membrane"/>
    <property type="evidence" value="ECO:0007669"/>
    <property type="project" value="InterPro"/>
</dbReference>
<dbReference type="GO" id="GO:0005524">
    <property type="term" value="F:ATP binding"/>
    <property type="evidence" value="ECO:0007669"/>
    <property type="project" value="UniProtKB-KW"/>
</dbReference>
<feature type="domain" description="ABC transporter" evidence="7">
    <location>
        <begin position="21"/>
        <end position="258"/>
    </location>
</feature>
<evidence type="ECO:0000256" key="2">
    <source>
        <dbReference type="ARBA" id="ARBA00022448"/>
    </source>
</evidence>
<keyword evidence="4 8" id="KW-0067">ATP-binding</keyword>
<dbReference type="PROSITE" id="PS50893">
    <property type="entry name" value="ABC_TRANSPORTER_2"/>
    <property type="match status" value="1"/>
</dbReference>
<accession>A0A255GCS1</accession>
<feature type="compositionally biased region" description="Pro residues" evidence="6">
    <location>
        <begin position="386"/>
        <end position="396"/>
    </location>
</feature>
<dbReference type="InterPro" id="IPR027417">
    <property type="entry name" value="P-loop_NTPase"/>
</dbReference>
<dbReference type="InterPro" id="IPR017871">
    <property type="entry name" value="ABC_transporter-like_CS"/>
</dbReference>
<protein>
    <submittedName>
        <fullName evidence="8">Glycine betaine ABC transporter ATP-binding protein</fullName>
    </submittedName>
</protein>
<dbReference type="PANTHER" id="PTHR43869:SF1">
    <property type="entry name" value="GLYCINE BETAINE_PROLINE BETAINE TRANSPORT SYSTEM ATP-BINDING PROTEIN PROV"/>
    <property type="match status" value="1"/>
</dbReference>
<dbReference type="Gene3D" id="3.40.50.300">
    <property type="entry name" value="P-loop containing nucleotide triphosphate hydrolases"/>
    <property type="match status" value="1"/>
</dbReference>
<sequence length="415" mass="44303">MVAQNLYKYFGRDEATVARRIKAGDFDPTGVAGTAAVLDASFEVARGETFVVMGLSGSGKSTLIRMLNGLNTPTAGTVLINGANLTTADPAELRRIRRDEISMVFQHFGLLPNRNVLANVGYGLEVRKVPRAEREERAAYWISRVGLQGVETKLPSELSGGMQQRVGLARALAAETDILLMDEAFSALDPVIRADLQSQLLELQEELGKTIVFITHDLNEAMRLGDRVAIMRRGEIVQIGTATQILTNPANDYVSRFTADVDRSRVLTAGMVADDTAPDFAADTPASQVATELVRLGHTAGSVRRGGQFLGVVLLRDAVDADGTAADLITPQHAPVKRGTPIGELFGVAATQEQPLLIFNRRGERVGLLSRDRMLDSLATPAEAPTAPPAPTPARPAQPVEPATPSPAATKGAAQ</sequence>
<keyword evidence="9" id="KW-1185">Reference proteome</keyword>
<dbReference type="PROSITE" id="PS00211">
    <property type="entry name" value="ABC_TRANSPORTER_1"/>
    <property type="match status" value="1"/>
</dbReference>
<organism evidence="8 9">
    <name type="scientific">Enemella evansiae</name>
    <dbReference type="NCBI Taxonomy" id="2016499"/>
    <lineage>
        <taxon>Bacteria</taxon>
        <taxon>Bacillati</taxon>
        <taxon>Actinomycetota</taxon>
        <taxon>Actinomycetes</taxon>
        <taxon>Propionibacteriales</taxon>
        <taxon>Propionibacteriaceae</taxon>
        <taxon>Enemella</taxon>
    </lineage>
</organism>